<dbReference type="AlphaFoldDB" id="A0A0D0BW70"/>
<feature type="transmembrane region" description="Helical" evidence="7">
    <location>
        <begin position="229"/>
        <end position="247"/>
    </location>
</feature>
<gene>
    <name evidence="9" type="ORF">GYMLUDRAFT_226813</name>
</gene>
<dbReference type="Gene3D" id="1.20.144.10">
    <property type="entry name" value="Phosphatidic acid phosphatase type 2/haloperoxidase"/>
    <property type="match status" value="1"/>
</dbReference>
<dbReference type="InterPro" id="IPR036938">
    <property type="entry name" value="PAP2/HPO_sf"/>
</dbReference>
<sequence>MNTSAASLSRRKLLLSYAPDWSVKLVHCRSPATFYSLNNVDGFKRQFSLDDTSRVIFASCIYALHERVPVFALYLISVVTPFTLQCIINYLTIRSWWDFHNSTLGLILGLALTGSITQFVKITVGRPRPDIIDRCQPVAGSVDPAWGLSSVLICTQTDTHILRDGFRSFPSGHSSMSFAGLGFLAFYLAGKLHLFDHKGHVGKAWVSLSPFAGAALVAISRTMDYRHHWHDVVAGSLLGIIMAFFSYRQYYPDLANKLCHLPFGPRIKHEPNHQVLPVHFSRHPSSSSHHTAVSAFGGNPHPSSGQYTDNPESPSFSALELEGRHFDSTVARPDPESLHELWQEDGEA</sequence>
<name>A0A0D0BW70_9AGAR</name>
<evidence type="ECO:0000313" key="10">
    <source>
        <dbReference type="Proteomes" id="UP000053593"/>
    </source>
</evidence>
<keyword evidence="10" id="KW-1185">Reference proteome</keyword>
<keyword evidence="4 7" id="KW-1133">Transmembrane helix</keyword>
<feature type="region of interest" description="Disordered" evidence="6">
    <location>
        <begin position="282"/>
        <end position="348"/>
    </location>
</feature>
<feature type="transmembrane region" description="Helical" evidence="7">
    <location>
        <begin position="175"/>
        <end position="192"/>
    </location>
</feature>
<dbReference type="InterPro" id="IPR000326">
    <property type="entry name" value="PAP2/HPO"/>
</dbReference>
<feature type="compositionally biased region" description="Basic and acidic residues" evidence="6">
    <location>
        <begin position="321"/>
        <end position="342"/>
    </location>
</feature>
<comment type="similarity">
    <text evidence="2">Belongs to the PA-phosphatase related phosphoesterase family.</text>
</comment>
<evidence type="ECO:0000256" key="4">
    <source>
        <dbReference type="ARBA" id="ARBA00022989"/>
    </source>
</evidence>
<feature type="compositionally biased region" description="Polar residues" evidence="6">
    <location>
        <begin position="301"/>
        <end position="316"/>
    </location>
</feature>
<keyword evidence="3 7" id="KW-0812">Transmembrane</keyword>
<evidence type="ECO:0000256" key="5">
    <source>
        <dbReference type="ARBA" id="ARBA00023136"/>
    </source>
</evidence>
<dbReference type="GO" id="GO:0016020">
    <property type="term" value="C:membrane"/>
    <property type="evidence" value="ECO:0007669"/>
    <property type="project" value="UniProtKB-SubCell"/>
</dbReference>
<dbReference type="OrthoDB" id="8907274at2759"/>
<dbReference type="HOGENOM" id="CLU_021458_6_0_1"/>
<proteinExistence type="inferred from homology"/>
<dbReference type="CDD" id="cd03390">
    <property type="entry name" value="PAP2_containing_1_like"/>
    <property type="match status" value="1"/>
</dbReference>
<evidence type="ECO:0000256" key="6">
    <source>
        <dbReference type="SAM" id="MobiDB-lite"/>
    </source>
</evidence>
<evidence type="ECO:0000256" key="7">
    <source>
        <dbReference type="SAM" id="Phobius"/>
    </source>
</evidence>
<dbReference type="PANTHER" id="PTHR10165">
    <property type="entry name" value="LIPID PHOSPHATE PHOSPHATASE"/>
    <property type="match status" value="1"/>
</dbReference>
<evidence type="ECO:0000256" key="2">
    <source>
        <dbReference type="ARBA" id="ARBA00008816"/>
    </source>
</evidence>
<dbReference type="SUPFAM" id="SSF48317">
    <property type="entry name" value="Acid phosphatase/Vanadium-dependent haloperoxidase"/>
    <property type="match status" value="1"/>
</dbReference>
<feature type="domain" description="Phosphatidic acid phosphatase type 2/haloperoxidase" evidence="8">
    <location>
        <begin position="103"/>
        <end position="247"/>
    </location>
</feature>
<feature type="transmembrane region" description="Helical" evidence="7">
    <location>
        <begin position="71"/>
        <end position="91"/>
    </location>
</feature>
<dbReference type="SMART" id="SM00014">
    <property type="entry name" value="acidPPc"/>
    <property type="match status" value="1"/>
</dbReference>
<feature type="transmembrane region" description="Helical" evidence="7">
    <location>
        <begin position="103"/>
        <end position="120"/>
    </location>
</feature>
<dbReference type="Proteomes" id="UP000053593">
    <property type="component" value="Unassembled WGS sequence"/>
</dbReference>
<feature type="transmembrane region" description="Helical" evidence="7">
    <location>
        <begin position="204"/>
        <end position="223"/>
    </location>
</feature>
<reference evidence="9 10" key="1">
    <citation type="submission" date="2014-04" db="EMBL/GenBank/DDBJ databases">
        <title>Evolutionary Origins and Diversification of the Mycorrhizal Mutualists.</title>
        <authorList>
            <consortium name="DOE Joint Genome Institute"/>
            <consortium name="Mycorrhizal Genomics Consortium"/>
            <person name="Kohler A."/>
            <person name="Kuo A."/>
            <person name="Nagy L.G."/>
            <person name="Floudas D."/>
            <person name="Copeland A."/>
            <person name="Barry K.W."/>
            <person name="Cichocki N."/>
            <person name="Veneault-Fourrey C."/>
            <person name="LaButti K."/>
            <person name="Lindquist E.A."/>
            <person name="Lipzen A."/>
            <person name="Lundell T."/>
            <person name="Morin E."/>
            <person name="Murat C."/>
            <person name="Riley R."/>
            <person name="Ohm R."/>
            <person name="Sun H."/>
            <person name="Tunlid A."/>
            <person name="Henrissat B."/>
            <person name="Grigoriev I.V."/>
            <person name="Hibbett D.S."/>
            <person name="Martin F."/>
        </authorList>
    </citation>
    <scope>NUCLEOTIDE SEQUENCE [LARGE SCALE GENOMIC DNA]</scope>
    <source>
        <strain evidence="9 10">FD-317 M1</strain>
    </source>
</reference>
<dbReference type="GO" id="GO:0008195">
    <property type="term" value="F:phosphatidate phosphatase activity"/>
    <property type="evidence" value="ECO:0007669"/>
    <property type="project" value="TreeGrafter"/>
</dbReference>
<evidence type="ECO:0000313" key="9">
    <source>
        <dbReference type="EMBL" id="KIK59826.1"/>
    </source>
</evidence>
<dbReference type="Pfam" id="PF01569">
    <property type="entry name" value="PAP2"/>
    <property type="match status" value="1"/>
</dbReference>
<dbReference type="GO" id="GO:0006644">
    <property type="term" value="P:phospholipid metabolic process"/>
    <property type="evidence" value="ECO:0007669"/>
    <property type="project" value="InterPro"/>
</dbReference>
<evidence type="ECO:0000256" key="1">
    <source>
        <dbReference type="ARBA" id="ARBA00004141"/>
    </source>
</evidence>
<accession>A0A0D0BW70</accession>
<dbReference type="InterPro" id="IPR043216">
    <property type="entry name" value="PAP-like"/>
</dbReference>
<evidence type="ECO:0000256" key="3">
    <source>
        <dbReference type="ARBA" id="ARBA00022692"/>
    </source>
</evidence>
<dbReference type="EMBL" id="KN834778">
    <property type="protein sequence ID" value="KIK59826.1"/>
    <property type="molecule type" value="Genomic_DNA"/>
</dbReference>
<keyword evidence="5 7" id="KW-0472">Membrane</keyword>
<evidence type="ECO:0000259" key="8">
    <source>
        <dbReference type="SMART" id="SM00014"/>
    </source>
</evidence>
<organism evidence="9 10">
    <name type="scientific">Collybiopsis luxurians FD-317 M1</name>
    <dbReference type="NCBI Taxonomy" id="944289"/>
    <lineage>
        <taxon>Eukaryota</taxon>
        <taxon>Fungi</taxon>
        <taxon>Dikarya</taxon>
        <taxon>Basidiomycota</taxon>
        <taxon>Agaricomycotina</taxon>
        <taxon>Agaricomycetes</taxon>
        <taxon>Agaricomycetidae</taxon>
        <taxon>Agaricales</taxon>
        <taxon>Marasmiineae</taxon>
        <taxon>Omphalotaceae</taxon>
        <taxon>Collybiopsis</taxon>
        <taxon>Collybiopsis luxurians</taxon>
    </lineage>
</organism>
<protein>
    <submittedName>
        <fullName evidence="9">Unplaced genomic scaffold GYMLUscaffold_30, whole genome shotgun sequence</fullName>
    </submittedName>
</protein>
<dbReference type="PANTHER" id="PTHR10165:SF35">
    <property type="entry name" value="RE23632P"/>
    <property type="match status" value="1"/>
</dbReference>
<comment type="subcellular location">
    <subcellularLocation>
        <location evidence="1">Membrane</location>
        <topology evidence="1">Multi-pass membrane protein</topology>
    </subcellularLocation>
</comment>
<dbReference type="GO" id="GO:0046839">
    <property type="term" value="P:phospholipid dephosphorylation"/>
    <property type="evidence" value="ECO:0007669"/>
    <property type="project" value="TreeGrafter"/>
</dbReference>